<dbReference type="InterPro" id="IPR024704">
    <property type="entry name" value="SMC"/>
</dbReference>
<dbReference type="EMBL" id="MFQH01000003">
    <property type="protein sequence ID" value="OGH78668.1"/>
    <property type="molecule type" value="Genomic_DNA"/>
</dbReference>
<comment type="subunit">
    <text evidence="6">Homodimer.</text>
</comment>
<dbReference type="InterPro" id="IPR027417">
    <property type="entry name" value="P-loop_NTPase"/>
</dbReference>
<dbReference type="Pfam" id="PF02463">
    <property type="entry name" value="SMC_N"/>
    <property type="match status" value="1"/>
</dbReference>
<evidence type="ECO:0000256" key="2">
    <source>
        <dbReference type="ARBA" id="ARBA00022741"/>
    </source>
</evidence>
<keyword evidence="2 6" id="KW-0547">Nucleotide-binding</keyword>
<dbReference type="GO" id="GO:0006260">
    <property type="term" value="P:DNA replication"/>
    <property type="evidence" value="ECO:0007669"/>
    <property type="project" value="UniProtKB-UniRule"/>
</dbReference>
<evidence type="ECO:0000313" key="9">
    <source>
        <dbReference type="Proteomes" id="UP000177040"/>
    </source>
</evidence>
<keyword evidence="4 6" id="KW-0175">Coiled coil</keyword>
<evidence type="ECO:0000256" key="1">
    <source>
        <dbReference type="ARBA" id="ARBA00022490"/>
    </source>
</evidence>
<accession>A0A1F6N4J4</accession>
<dbReference type="AlphaFoldDB" id="A0A1F6N4J4"/>
<evidence type="ECO:0000256" key="5">
    <source>
        <dbReference type="ARBA" id="ARBA00023125"/>
    </source>
</evidence>
<dbReference type="HAMAP" id="MF_01894">
    <property type="entry name" value="Smc_prok"/>
    <property type="match status" value="1"/>
</dbReference>
<feature type="coiled-coil region" evidence="6">
    <location>
        <begin position="661"/>
        <end position="688"/>
    </location>
</feature>
<keyword evidence="1 6" id="KW-0963">Cytoplasm</keyword>
<dbReference type="PANTHER" id="PTHR43977">
    <property type="entry name" value="STRUCTURAL MAINTENANCE OF CHROMOSOMES PROTEIN 3"/>
    <property type="match status" value="1"/>
</dbReference>
<dbReference type="GO" id="GO:0007059">
    <property type="term" value="P:chromosome segregation"/>
    <property type="evidence" value="ECO:0007669"/>
    <property type="project" value="UniProtKB-UniRule"/>
</dbReference>
<evidence type="ECO:0000256" key="6">
    <source>
        <dbReference type="HAMAP-Rule" id="MF_01894"/>
    </source>
</evidence>
<dbReference type="GO" id="GO:0003677">
    <property type="term" value="F:DNA binding"/>
    <property type="evidence" value="ECO:0007669"/>
    <property type="project" value="UniProtKB-UniRule"/>
</dbReference>
<dbReference type="Proteomes" id="UP000177040">
    <property type="component" value="Unassembled WGS sequence"/>
</dbReference>
<feature type="binding site" evidence="6">
    <location>
        <begin position="38"/>
        <end position="45"/>
    </location>
    <ligand>
        <name>ATP</name>
        <dbReference type="ChEBI" id="CHEBI:30616"/>
    </ligand>
</feature>
<dbReference type="Gene3D" id="1.20.1060.20">
    <property type="match status" value="1"/>
</dbReference>
<dbReference type="InterPro" id="IPR036277">
    <property type="entry name" value="SMC_hinge_sf"/>
</dbReference>
<dbReference type="SUPFAM" id="SSF52540">
    <property type="entry name" value="P-loop containing nucleoside triphosphate hydrolases"/>
    <property type="match status" value="2"/>
</dbReference>
<feature type="domain" description="SMC hinge" evidence="7">
    <location>
        <begin position="421"/>
        <end position="539"/>
    </location>
</feature>
<dbReference type="PIRSF" id="PIRSF005719">
    <property type="entry name" value="SMC"/>
    <property type="match status" value="1"/>
</dbReference>
<comment type="function">
    <text evidence="6">Required for chromosome condensation and partitioning.</text>
</comment>
<dbReference type="Gene3D" id="3.40.50.300">
    <property type="entry name" value="P-loop containing nucleotide triphosphate hydrolases"/>
    <property type="match status" value="2"/>
</dbReference>
<evidence type="ECO:0000259" key="7">
    <source>
        <dbReference type="SMART" id="SM00968"/>
    </source>
</evidence>
<dbReference type="GO" id="GO:0005524">
    <property type="term" value="F:ATP binding"/>
    <property type="evidence" value="ECO:0007669"/>
    <property type="project" value="UniProtKB-UniRule"/>
</dbReference>
<evidence type="ECO:0000256" key="3">
    <source>
        <dbReference type="ARBA" id="ARBA00022840"/>
    </source>
</evidence>
<dbReference type="GO" id="GO:0030261">
    <property type="term" value="P:chromosome condensation"/>
    <property type="evidence" value="ECO:0007669"/>
    <property type="project" value="InterPro"/>
</dbReference>
<reference evidence="8 9" key="1">
    <citation type="journal article" date="2016" name="Nat. Commun.">
        <title>Thousands of microbial genomes shed light on interconnected biogeochemical processes in an aquifer system.</title>
        <authorList>
            <person name="Anantharaman K."/>
            <person name="Brown C.T."/>
            <person name="Hug L.A."/>
            <person name="Sharon I."/>
            <person name="Castelle C.J."/>
            <person name="Probst A.J."/>
            <person name="Thomas B.C."/>
            <person name="Singh A."/>
            <person name="Wilkins M.J."/>
            <person name="Karaoz U."/>
            <person name="Brodie E.L."/>
            <person name="Williams K.H."/>
            <person name="Hubbard S.S."/>
            <person name="Banfield J.F."/>
        </authorList>
    </citation>
    <scope>NUCLEOTIDE SEQUENCE [LARGE SCALE GENOMIC DNA]</scope>
</reference>
<keyword evidence="5 6" id="KW-0238">DNA-binding</keyword>
<keyword evidence="3 6" id="KW-0067">ATP-binding</keyword>
<dbReference type="GO" id="GO:0005737">
    <property type="term" value="C:cytoplasm"/>
    <property type="evidence" value="ECO:0007669"/>
    <property type="project" value="UniProtKB-SubCell"/>
</dbReference>
<dbReference type="SMART" id="SM00968">
    <property type="entry name" value="SMC_hinge"/>
    <property type="match status" value="1"/>
</dbReference>
<feature type="coiled-coil region" evidence="6">
    <location>
        <begin position="281"/>
        <end position="308"/>
    </location>
</feature>
<dbReference type="GO" id="GO:0007062">
    <property type="term" value="P:sister chromatid cohesion"/>
    <property type="evidence" value="ECO:0007669"/>
    <property type="project" value="InterPro"/>
</dbReference>
<organism evidence="8 9">
    <name type="scientific">Candidatus Magasanikbacteria bacterium RIFCSPLOWO2_01_FULL_40_15</name>
    <dbReference type="NCBI Taxonomy" id="1798686"/>
    <lineage>
        <taxon>Bacteria</taxon>
        <taxon>Candidatus Magasanikiibacteriota</taxon>
    </lineage>
</organism>
<comment type="similarity">
    <text evidence="6">Belongs to the SMC family.</text>
</comment>
<name>A0A1F6N4J4_9BACT</name>
<sequence length="1012" mass="114130">MYLKKLEISGFKSFANSTVLEFNPPASGHFSITAIVGPNGSGKSNVADAVRWVLGEQSIKQLRGKTSEDIIFSGSEHRGHLSVASVSMVLDNHDQRAAIEYEELIITRRVYRSGESEYLINGNQVRLLDLQLLLAQAQFGHGSYGVIGQGMIDRLLLQSASERKSFFDEAVGIKEFQIKRHQSYLKLCRTKENITQAELLLAEIEPHLKTLKRQAKKLTERQEVEAELVRLLTDYYASVYEHLSADIETRRVAMTALDNEYQTQEKNLLGIQTELAILAKSASRQEQFNELEREYQNLTKEKIEIERQESIITGRLHTEYSKVGKQNVAWLEEKIATLTTRASELSLESNRLEHTLVVARDDRQRTELLVEKIMHDRAEVLAQVSRLEKHWFDARQADHEVSFSGLRSAEEILRARHQFNGVVHGLVAQLASVEEKFRLALEVAAGSQLSSIVVEHDGVAEACINFLKERQLGVATFLPLNKIRSRPIPHDLSDYLQRKGVHGLAVNLVHFGSELADIFSFVFGATLIVDSIVVARDLGIGRLRMVTLSGDVLEMNGSMKGGYRRLTNSGLHFTLGRPTVAASMDNIEHELTETRARLTELERNERETHKSVSEAQVLERTLVEKFRFAQDTQTALSVELANLESERSLSTMNEKEYTVFTAELTEEREQIVQKIISLEKKITTVREQMGALNRVEEEKRQRIFALQDIMQKSQSRLNDTTAQKNAEQMELVKLETRREDLASDGYSELKQSPALWQTNQSQIYEAEQWEIIKNEIAKLKYRLSLIGGIDEEVLKEYEETQTRYDNLSGQLSDLNKATTDIETLITELDSVMKKKHSAAFSKIRQEFARYFALLFDGGKADLVEVYGEEAENSEMENADGAKNEEIESENPFKKKTKILMGIDVVAIPPGKKIKNIAALSGGERTLTSIALVSAILHTNPPPFVFLDEVEAALDEANTIRFNTILHELATQSQFILITHNRATMHAADVLYGVTMGADGVSKLLSVKLQATS</sequence>
<dbReference type="GO" id="GO:0005694">
    <property type="term" value="C:chromosome"/>
    <property type="evidence" value="ECO:0007669"/>
    <property type="project" value="InterPro"/>
</dbReference>
<dbReference type="Pfam" id="PF06470">
    <property type="entry name" value="SMC_hinge"/>
    <property type="match status" value="1"/>
</dbReference>
<feature type="coiled-coil region" evidence="6">
    <location>
        <begin position="797"/>
        <end position="834"/>
    </location>
</feature>
<dbReference type="SUPFAM" id="SSF75553">
    <property type="entry name" value="Smc hinge domain"/>
    <property type="match status" value="1"/>
</dbReference>
<evidence type="ECO:0000313" key="8">
    <source>
        <dbReference type="EMBL" id="OGH78668.1"/>
    </source>
</evidence>
<dbReference type="InterPro" id="IPR011890">
    <property type="entry name" value="SMC_prok"/>
</dbReference>
<dbReference type="Gene3D" id="3.30.70.1620">
    <property type="match status" value="1"/>
</dbReference>
<proteinExistence type="inferred from homology"/>
<dbReference type="GO" id="GO:0016887">
    <property type="term" value="F:ATP hydrolysis activity"/>
    <property type="evidence" value="ECO:0007669"/>
    <property type="project" value="InterPro"/>
</dbReference>
<dbReference type="InterPro" id="IPR010935">
    <property type="entry name" value="SMC_hinge"/>
</dbReference>
<comment type="domain">
    <text evidence="6">Contains large globular domains required for ATP hydrolysis at each terminus and a third globular domain forming a flexible hinge near the middle of the molecule. These domains are separated by coiled-coil structures.</text>
</comment>
<gene>
    <name evidence="6" type="primary">smc</name>
    <name evidence="8" type="ORF">A2983_04165</name>
</gene>
<comment type="caution">
    <text evidence="8">The sequence shown here is derived from an EMBL/GenBank/DDBJ whole genome shotgun (WGS) entry which is preliminary data.</text>
</comment>
<feature type="coiled-coil region" evidence="6">
    <location>
        <begin position="717"/>
        <end position="744"/>
    </location>
</feature>
<protein>
    <recommendedName>
        <fullName evidence="6">Chromosome partition protein Smc</fullName>
    </recommendedName>
</protein>
<comment type="subcellular location">
    <subcellularLocation>
        <location evidence="6">Cytoplasm</location>
    </subcellularLocation>
</comment>
<dbReference type="InterPro" id="IPR003395">
    <property type="entry name" value="RecF/RecN/SMC_N"/>
</dbReference>
<evidence type="ECO:0000256" key="4">
    <source>
        <dbReference type="ARBA" id="ARBA00023054"/>
    </source>
</evidence>